<accession>A0AA34TTC7</accession>
<dbReference type="Proteomes" id="UP000194136">
    <property type="component" value="Chromosome 2"/>
</dbReference>
<gene>
    <name evidence="2" type="ORF">K08M4_41050</name>
</gene>
<dbReference type="KEGG" id="vsy:K08M4_41050"/>
<keyword evidence="3" id="KW-1185">Reference proteome</keyword>
<evidence type="ECO:0000259" key="1">
    <source>
        <dbReference type="Pfam" id="PF01755"/>
    </source>
</evidence>
<dbReference type="RefSeq" id="WP_086051275.1">
    <property type="nucleotide sequence ID" value="NZ_CP017917.1"/>
</dbReference>
<feature type="domain" description="Glycosyl transferase family 25" evidence="1">
    <location>
        <begin position="2"/>
        <end position="181"/>
    </location>
</feature>
<sequence>MKSIIISLERKSERFLSSQEQLSNIKKLDIEKLSGVDASLSKGHPLMNRYDEAAFYALNGRVAVPGEIGCYSSHYLAWEKCIELNQPIIIFEDDVMVDVDVFEKTVQHASEHIEECGYIRLENYSNKREYNYVVENLDDEQSLVRHIKTPLCMTAYMITPHVAKTFIEKSERFLYPVDVFIRNVWLHKQPTYGVSPAGLTGGASDSVIGERTFRIKKSLRIKTLKFLSKFRDVAMNGLFNLTYTVIIKKSRPKMFNGF</sequence>
<dbReference type="EMBL" id="CP017917">
    <property type="protein sequence ID" value="ARP40766.1"/>
    <property type="molecule type" value="Genomic_DNA"/>
</dbReference>
<evidence type="ECO:0000313" key="2">
    <source>
        <dbReference type="EMBL" id="ARP40766.1"/>
    </source>
</evidence>
<protein>
    <submittedName>
        <fullName evidence="2">Glycosyltransferase family 25 (LPS biosynthesis protein)</fullName>
    </submittedName>
</protein>
<proteinExistence type="predicted"/>
<dbReference type="Pfam" id="PF01755">
    <property type="entry name" value="Glyco_transf_25"/>
    <property type="match status" value="1"/>
</dbReference>
<dbReference type="CDD" id="cd06532">
    <property type="entry name" value="Glyco_transf_25"/>
    <property type="match status" value="1"/>
</dbReference>
<evidence type="ECO:0000313" key="3">
    <source>
        <dbReference type="Proteomes" id="UP000194136"/>
    </source>
</evidence>
<name>A0AA34TTC7_9VIBR</name>
<organism evidence="2 3">
    <name type="scientific">Vibrio syngnathi</name>
    <dbReference type="NCBI Taxonomy" id="3034029"/>
    <lineage>
        <taxon>Bacteria</taxon>
        <taxon>Pseudomonadati</taxon>
        <taxon>Pseudomonadota</taxon>
        <taxon>Gammaproteobacteria</taxon>
        <taxon>Vibrionales</taxon>
        <taxon>Vibrionaceae</taxon>
        <taxon>Vibrio</taxon>
    </lineage>
</organism>
<dbReference type="AlphaFoldDB" id="A0AA34TTC7"/>
<reference evidence="2 3" key="1">
    <citation type="submission" date="2016-10" db="EMBL/GenBank/DDBJ databases">
        <title>The High Quality Genome of Vibrio splendidus K08M4.</title>
        <authorList>
            <person name="Wendling C."/>
            <person name="Chibani C.M."/>
            <person name="Hertel R."/>
            <person name="Sproer C."/>
            <person name="Bunk B."/>
            <person name="Overmann J."/>
            <person name="Roth O."/>
            <person name="Liesegang H."/>
        </authorList>
    </citation>
    <scope>NUCLEOTIDE SEQUENCE [LARGE SCALE GENOMIC DNA]</scope>
    <source>
        <strain evidence="2 3">K08M4</strain>
    </source>
</reference>
<dbReference type="InterPro" id="IPR002654">
    <property type="entry name" value="Glyco_trans_25"/>
</dbReference>